<dbReference type="PROSITE" id="PS50097">
    <property type="entry name" value="BTB"/>
    <property type="match status" value="1"/>
</dbReference>
<comment type="caution">
    <text evidence="2">The sequence shown here is derived from an EMBL/GenBank/DDBJ whole genome shotgun (WGS) entry which is preliminary data.</text>
</comment>
<dbReference type="InterPro" id="IPR011333">
    <property type="entry name" value="SKP1/BTB/POZ_sf"/>
</dbReference>
<dbReference type="SMART" id="SM00225">
    <property type="entry name" value="BTB"/>
    <property type="match status" value="1"/>
</dbReference>
<dbReference type="OrthoDB" id="1022638at2759"/>
<dbReference type="SUPFAM" id="SSF54695">
    <property type="entry name" value="POZ domain"/>
    <property type="match status" value="1"/>
</dbReference>
<organism evidence="2 3">
    <name type="scientific">Curvularia kusanoi</name>
    <name type="common">Cochliobolus kusanoi</name>
    <dbReference type="NCBI Taxonomy" id="90978"/>
    <lineage>
        <taxon>Eukaryota</taxon>
        <taxon>Fungi</taxon>
        <taxon>Dikarya</taxon>
        <taxon>Ascomycota</taxon>
        <taxon>Pezizomycotina</taxon>
        <taxon>Dothideomycetes</taxon>
        <taxon>Pleosporomycetidae</taxon>
        <taxon>Pleosporales</taxon>
        <taxon>Pleosporineae</taxon>
        <taxon>Pleosporaceae</taxon>
        <taxon>Curvularia</taxon>
    </lineage>
</organism>
<name>A0A9P4W8D9_CURKU</name>
<dbReference type="Proteomes" id="UP000801428">
    <property type="component" value="Unassembled WGS sequence"/>
</dbReference>
<dbReference type="PANTHER" id="PTHR47843:SF2">
    <property type="entry name" value="BTB DOMAIN-CONTAINING PROTEIN"/>
    <property type="match status" value="1"/>
</dbReference>
<dbReference type="CDD" id="cd18186">
    <property type="entry name" value="BTB_POZ_ZBTB_KLHL-like"/>
    <property type="match status" value="1"/>
</dbReference>
<dbReference type="Gene3D" id="3.30.710.10">
    <property type="entry name" value="Potassium Channel Kv1.1, Chain A"/>
    <property type="match status" value="1"/>
</dbReference>
<evidence type="ECO:0000313" key="3">
    <source>
        <dbReference type="Proteomes" id="UP000801428"/>
    </source>
</evidence>
<dbReference type="AlphaFoldDB" id="A0A9P4W8D9"/>
<accession>A0A9P4W8D9</accession>
<protein>
    <recommendedName>
        <fullName evidence="1">BTB domain-containing protein</fullName>
    </recommendedName>
</protein>
<feature type="domain" description="BTB" evidence="1">
    <location>
        <begin position="20"/>
        <end position="91"/>
    </location>
</feature>
<dbReference type="PANTHER" id="PTHR47843">
    <property type="entry name" value="BTB DOMAIN-CONTAINING PROTEIN-RELATED"/>
    <property type="match status" value="1"/>
</dbReference>
<gene>
    <name evidence="2" type="ORF">E8E13_010416</name>
</gene>
<keyword evidence="3" id="KW-1185">Reference proteome</keyword>
<dbReference type="InterPro" id="IPR000210">
    <property type="entry name" value="BTB/POZ_dom"/>
</dbReference>
<dbReference type="Pfam" id="PF00651">
    <property type="entry name" value="BTB"/>
    <property type="match status" value="1"/>
</dbReference>
<evidence type="ECO:0000313" key="2">
    <source>
        <dbReference type="EMBL" id="KAF3005142.1"/>
    </source>
</evidence>
<sequence length="240" mass="27897">MPKRVKDMVVSRSKRLKFHETVRIEVGSGENLKIFVVHDAVLASRSLFFKKALSGTWKEAEEHVIKLPEDDSDTFDLYLQCLYSQELSVVPDPVPEDYCGTDEHDDLAKLYVFAEKIQDIRTKNVVIQAFLKNVWKMQLDDNWHYPDEETIKIIYDRTPPGCPMRRLLVDIYAHATGSVPEWDVTYPSKFLEDLVTELKKTCLANPPGFPILVRGDDARHYLENEEDEEAKDRYEDDDEE</sequence>
<dbReference type="EMBL" id="SWKU01000007">
    <property type="protein sequence ID" value="KAF3005142.1"/>
    <property type="molecule type" value="Genomic_DNA"/>
</dbReference>
<evidence type="ECO:0000259" key="1">
    <source>
        <dbReference type="PROSITE" id="PS50097"/>
    </source>
</evidence>
<reference evidence="2" key="1">
    <citation type="submission" date="2019-04" db="EMBL/GenBank/DDBJ databases">
        <title>Sequencing of skin fungus with MAO and IRED activity.</title>
        <authorList>
            <person name="Marsaioli A.J."/>
            <person name="Bonatto J.M.C."/>
            <person name="Reis Junior O."/>
        </authorList>
    </citation>
    <scope>NUCLEOTIDE SEQUENCE</scope>
    <source>
        <strain evidence="2">30M1</strain>
    </source>
</reference>
<proteinExistence type="predicted"/>